<comment type="caution">
    <text evidence="2">The sequence shown here is derived from an EMBL/GenBank/DDBJ whole genome shotgun (WGS) entry which is preliminary data.</text>
</comment>
<accession>A0A9N8YXA3</accession>
<gene>
    <name evidence="2" type="ORF">FMOSSE_LOCUS1680</name>
</gene>
<protein>
    <submittedName>
        <fullName evidence="2">13400_t:CDS:1</fullName>
    </submittedName>
</protein>
<sequence>MQVGSDYKGKSSMVDDDGKRFVGTDKWMVSVVIEQGRIISKFDYKMTAYDPQTFRAFFEPVKETKPMRLYASPSKRQRPQILSITLLEFNQGRITAEEQISLHPLSFSVNEPGTFCLFRDRSFWHMYVQVGMEDHAYEFNKRRDPQRWVTPLGFEVEVDMDLSEKKSSDFVETYHEDKSYDKSEKNEADVNEKSSRDILTPPPMVRSTSSFPFHNRTFTDWCVNKPPKWKRKLKQVANNVRHAFNRTRL</sequence>
<proteinExistence type="predicted"/>
<feature type="compositionally biased region" description="Basic and acidic residues" evidence="1">
    <location>
        <begin position="176"/>
        <end position="196"/>
    </location>
</feature>
<dbReference type="EMBL" id="CAJVPP010000194">
    <property type="protein sequence ID" value="CAG8453982.1"/>
    <property type="molecule type" value="Genomic_DNA"/>
</dbReference>
<organism evidence="2 3">
    <name type="scientific">Funneliformis mosseae</name>
    <name type="common">Endomycorrhizal fungus</name>
    <name type="synonym">Glomus mosseae</name>
    <dbReference type="NCBI Taxonomy" id="27381"/>
    <lineage>
        <taxon>Eukaryota</taxon>
        <taxon>Fungi</taxon>
        <taxon>Fungi incertae sedis</taxon>
        <taxon>Mucoromycota</taxon>
        <taxon>Glomeromycotina</taxon>
        <taxon>Glomeromycetes</taxon>
        <taxon>Glomerales</taxon>
        <taxon>Glomeraceae</taxon>
        <taxon>Funneliformis</taxon>
    </lineage>
</organism>
<dbReference type="Proteomes" id="UP000789375">
    <property type="component" value="Unassembled WGS sequence"/>
</dbReference>
<evidence type="ECO:0000313" key="2">
    <source>
        <dbReference type="EMBL" id="CAG8453982.1"/>
    </source>
</evidence>
<dbReference type="AlphaFoldDB" id="A0A9N8YXA3"/>
<reference evidence="2" key="1">
    <citation type="submission" date="2021-06" db="EMBL/GenBank/DDBJ databases">
        <authorList>
            <person name="Kallberg Y."/>
            <person name="Tangrot J."/>
            <person name="Rosling A."/>
        </authorList>
    </citation>
    <scope>NUCLEOTIDE SEQUENCE</scope>
    <source>
        <strain evidence="2">87-6 pot B 2015</strain>
    </source>
</reference>
<keyword evidence="3" id="KW-1185">Reference proteome</keyword>
<feature type="region of interest" description="Disordered" evidence="1">
    <location>
        <begin position="176"/>
        <end position="201"/>
    </location>
</feature>
<evidence type="ECO:0000313" key="3">
    <source>
        <dbReference type="Proteomes" id="UP000789375"/>
    </source>
</evidence>
<evidence type="ECO:0000256" key="1">
    <source>
        <dbReference type="SAM" id="MobiDB-lite"/>
    </source>
</evidence>
<name>A0A9N8YXA3_FUNMO</name>